<dbReference type="GO" id="GO:0003677">
    <property type="term" value="F:DNA binding"/>
    <property type="evidence" value="ECO:0007669"/>
    <property type="project" value="UniProtKB-KW"/>
</dbReference>
<reference evidence="8 9" key="1">
    <citation type="journal article" date="2016" name="Front. Microbiol.">
        <title>Genomic Resource of Rice Seed Associated Bacteria.</title>
        <authorList>
            <person name="Midha S."/>
            <person name="Bansal K."/>
            <person name="Sharma S."/>
            <person name="Kumar N."/>
            <person name="Patil P.P."/>
            <person name="Chaudhry V."/>
            <person name="Patil P.B."/>
        </authorList>
    </citation>
    <scope>NUCLEOTIDE SEQUENCE [LARGE SCALE GENOMIC DNA]</scope>
    <source>
        <strain evidence="8 9">NS184</strain>
    </source>
</reference>
<dbReference type="PANTHER" id="PTHR43133:SF8">
    <property type="entry name" value="RNA POLYMERASE SIGMA FACTOR HI_1459-RELATED"/>
    <property type="match status" value="1"/>
</dbReference>
<keyword evidence="5" id="KW-0804">Transcription</keyword>
<proteinExistence type="inferred from homology"/>
<evidence type="ECO:0000256" key="5">
    <source>
        <dbReference type="ARBA" id="ARBA00023163"/>
    </source>
</evidence>
<dbReference type="EMBL" id="LDQC01000098">
    <property type="protein sequence ID" value="KTR02755.1"/>
    <property type="molecule type" value="Genomic_DNA"/>
</dbReference>
<dbReference type="Pfam" id="PF04542">
    <property type="entry name" value="Sigma70_r2"/>
    <property type="match status" value="1"/>
</dbReference>
<dbReference type="CDD" id="cd06171">
    <property type="entry name" value="Sigma70_r4"/>
    <property type="match status" value="1"/>
</dbReference>
<name>A0A175RGG2_9MICO</name>
<evidence type="ECO:0000256" key="1">
    <source>
        <dbReference type="ARBA" id="ARBA00010641"/>
    </source>
</evidence>
<sequence>MSARAAADIPFASTVHRHTRLVHATALGVLNAPAEADDVAQETFIAAWVHRDAIDDPAAIAGWLATTARRRAVDVLRTASRRTLVELDESVAASDDHAPARVAERAELVRAVREVLGSMPRSQRRCWELRHLDGHSYHDVAAELDLPVSTVRGMLARARRALERELAAWR</sequence>
<dbReference type="InterPro" id="IPR013249">
    <property type="entry name" value="RNA_pol_sigma70_r4_t2"/>
</dbReference>
<dbReference type="InterPro" id="IPR013324">
    <property type="entry name" value="RNA_pol_sigma_r3/r4-like"/>
</dbReference>
<dbReference type="InterPro" id="IPR039425">
    <property type="entry name" value="RNA_pol_sigma-70-like"/>
</dbReference>
<dbReference type="NCBIfam" id="TIGR02937">
    <property type="entry name" value="sigma70-ECF"/>
    <property type="match status" value="1"/>
</dbReference>
<dbReference type="RefSeq" id="WP_242863081.1">
    <property type="nucleotide sequence ID" value="NZ_LDQC01000098.1"/>
</dbReference>
<dbReference type="PATRIC" id="fig|33881.3.peg.3604"/>
<dbReference type="AlphaFoldDB" id="A0A175RGG2"/>
<organism evidence="8 9">
    <name type="scientific">Curtobacterium luteum</name>
    <dbReference type="NCBI Taxonomy" id="33881"/>
    <lineage>
        <taxon>Bacteria</taxon>
        <taxon>Bacillati</taxon>
        <taxon>Actinomycetota</taxon>
        <taxon>Actinomycetes</taxon>
        <taxon>Micrococcales</taxon>
        <taxon>Microbacteriaceae</taxon>
        <taxon>Curtobacterium</taxon>
    </lineage>
</organism>
<dbReference type="SUPFAM" id="SSF88946">
    <property type="entry name" value="Sigma2 domain of RNA polymerase sigma factors"/>
    <property type="match status" value="1"/>
</dbReference>
<dbReference type="Proteomes" id="UP000078252">
    <property type="component" value="Unassembled WGS sequence"/>
</dbReference>
<dbReference type="Gene3D" id="1.10.10.10">
    <property type="entry name" value="Winged helix-like DNA-binding domain superfamily/Winged helix DNA-binding domain"/>
    <property type="match status" value="1"/>
</dbReference>
<dbReference type="STRING" id="33881.NS184_15320"/>
<dbReference type="SUPFAM" id="SSF88659">
    <property type="entry name" value="Sigma3 and sigma4 domains of RNA polymerase sigma factors"/>
    <property type="match status" value="1"/>
</dbReference>
<dbReference type="PANTHER" id="PTHR43133">
    <property type="entry name" value="RNA POLYMERASE ECF-TYPE SIGMA FACTO"/>
    <property type="match status" value="1"/>
</dbReference>
<keyword evidence="3" id="KW-0731">Sigma factor</keyword>
<evidence type="ECO:0000259" key="6">
    <source>
        <dbReference type="Pfam" id="PF04542"/>
    </source>
</evidence>
<evidence type="ECO:0000313" key="8">
    <source>
        <dbReference type="EMBL" id="KTR02755.1"/>
    </source>
</evidence>
<protein>
    <submittedName>
        <fullName evidence="8">Uncharacterized protein</fullName>
    </submittedName>
</protein>
<evidence type="ECO:0000259" key="7">
    <source>
        <dbReference type="Pfam" id="PF08281"/>
    </source>
</evidence>
<dbReference type="GO" id="GO:0006352">
    <property type="term" value="P:DNA-templated transcription initiation"/>
    <property type="evidence" value="ECO:0007669"/>
    <property type="project" value="InterPro"/>
</dbReference>
<dbReference type="Pfam" id="PF08281">
    <property type="entry name" value="Sigma70_r4_2"/>
    <property type="match status" value="1"/>
</dbReference>
<dbReference type="InterPro" id="IPR014284">
    <property type="entry name" value="RNA_pol_sigma-70_dom"/>
</dbReference>
<keyword evidence="2" id="KW-0805">Transcription regulation</keyword>
<evidence type="ECO:0000256" key="4">
    <source>
        <dbReference type="ARBA" id="ARBA00023125"/>
    </source>
</evidence>
<comment type="similarity">
    <text evidence="1">Belongs to the sigma-70 factor family. ECF subfamily.</text>
</comment>
<keyword evidence="4" id="KW-0238">DNA-binding</keyword>
<evidence type="ECO:0000256" key="2">
    <source>
        <dbReference type="ARBA" id="ARBA00023015"/>
    </source>
</evidence>
<dbReference type="InterPro" id="IPR007627">
    <property type="entry name" value="RNA_pol_sigma70_r2"/>
</dbReference>
<accession>A0A175RGG2</accession>
<feature type="domain" description="RNA polymerase sigma factor 70 region 4 type 2" evidence="7">
    <location>
        <begin position="111"/>
        <end position="162"/>
    </location>
</feature>
<comment type="caution">
    <text evidence="8">The sequence shown here is derived from an EMBL/GenBank/DDBJ whole genome shotgun (WGS) entry which is preliminary data.</text>
</comment>
<dbReference type="InterPro" id="IPR013325">
    <property type="entry name" value="RNA_pol_sigma_r2"/>
</dbReference>
<evidence type="ECO:0000313" key="9">
    <source>
        <dbReference type="Proteomes" id="UP000078252"/>
    </source>
</evidence>
<dbReference type="Gene3D" id="1.10.1740.10">
    <property type="match status" value="1"/>
</dbReference>
<evidence type="ECO:0000256" key="3">
    <source>
        <dbReference type="ARBA" id="ARBA00023082"/>
    </source>
</evidence>
<gene>
    <name evidence="8" type="ORF">NS184_15320</name>
</gene>
<dbReference type="InterPro" id="IPR036388">
    <property type="entry name" value="WH-like_DNA-bd_sf"/>
</dbReference>
<feature type="domain" description="RNA polymerase sigma-70 region 2" evidence="6">
    <location>
        <begin position="15"/>
        <end position="82"/>
    </location>
</feature>
<dbReference type="GO" id="GO:0016987">
    <property type="term" value="F:sigma factor activity"/>
    <property type="evidence" value="ECO:0007669"/>
    <property type="project" value="UniProtKB-KW"/>
</dbReference>